<evidence type="ECO:0000259" key="14">
    <source>
        <dbReference type="SMART" id="SM00225"/>
    </source>
</evidence>
<dbReference type="EMBL" id="PZQS01000014">
    <property type="protein sequence ID" value="PVD18954.1"/>
    <property type="molecule type" value="Genomic_DNA"/>
</dbReference>
<dbReference type="SUPFAM" id="SSF81324">
    <property type="entry name" value="Voltage-gated potassium channels"/>
    <property type="match status" value="1"/>
</dbReference>
<evidence type="ECO:0000256" key="1">
    <source>
        <dbReference type="ARBA" id="ARBA00004141"/>
    </source>
</evidence>
<gene>
    <name evidence="15" type="ORF">C0Q70_21513</name>
</gene>
<keyword evidence="7" id="KW-0630">Potassium</keyword>
<dbReference type="GO" id="GO:0051260">
    <property type="term" value="P:protein homooligomerization"/>
    <property type="evidence" value="ECO:0007669"/>
    <property type="project" value="InterPro"/>
</dbReference>
<keyword evidence="16" id="KW-1185">Reference proteome</keyword>
<keyword evidence="10 13" id="KW-0472">Membrane</keyword>
<dbReference type="Gene3D" id="1.20.120.350">
    <property type="entry name" value="Voltage-gated potassium channels. Chain C"/>
    <property type="match status" value="1"/>
</dbReference>
<evidence type="ECO:0000256" key="11">
    <source>
        <dbReference type="ARBA" id="ARBA00023303"/>
    </source>
</evidence>
<proteinExistence type="predicted"/>
<dbReference type="GO" id="GO:0001508">
    <property type="term" value="P:action potential"/>
    <property type="evidence" value="ECO:0007669"/>
    <property type="project" value="TreeGrafter"/>
</dbReference>
<feature type="transmembrane region" description="Helical" evidence="13">
    <location>
        <begin position="263"/>
        <end position="283"/>
    </location>
</feature>
<dbReference type="InterPro" id="IPR005821">
    <property type="entry name" value="Ion_trans_dom"/>
</dbReference>
<dbReference type="PANTHER" id="PTHR11537:SF254">
    <property type="entry name" value="POTASSIUM VOLTAGE-GATED CHANNEL PROTEIN SHAB"/>
    <property type="match status" value="1"/>
</dbReference>
<feature type="transmembrane region" description="Helical" evidence="13">
    <location>
        <begin position="232"/>
        <end position="251"/>
    </location>
</feature>
<evidence type="ECO:0000256" key="2">
    <source>
        <dbReference type="ARBA" id="ARBA00022448"/>
    </source>
</evidence>
<evidence type="ECO:0000313" key="16">
    <source>
        <dbReference type="Proteomes" id="UP000245119"/>
    </source>
</evidence>
<keyword evidence="4 13" id="KW-0812">Transmembrane</keyword>
<comment type="subcellular location">
    <subcellularLocation>
        <location evidence="1">Membrane</location>
        <topology evidence="1">Multi-pass membrane protein</topology>
    </subcellularLocation>
</comment>
<dbReference type="AlphaFoldDB" id="A0A2T7NCQ4"/>
<dbReference type="InterPro" id="IPR027359">
    <property type="entry name" value="Volt_channel_dom_sf"/>
</dbReference>
<evidence type="ECO:0000256" key="7">
    <source>
        <dbReference type="ARBA" id="ARBA00022958"/>
    </source>
</evidence>
<dbReference type="InterPro" id="IPR003974">
    <property type="entry name" value="K_chnl_volt-dep_Kv3"/>
</dbReference>
<dbReference type="InterPro" id="IPR028325">
    <property type="entry name" value="VG_K_chnl"/>
</dbReference>
<dbReference type="Gene3D" id="3.30.710.10">
    <property type="entry name" value="Potassium Channel Kv1.1, Chain A"/>
    <property type="match status" value="1"/>
</dbReference>
<dbReference type="STRING" id="400727.A0A2T7NCQ4"/>
<dbReference type="InterPro" id="IPR003131">
    <property type="entry name" value="T1-type_BTB"/>
</dbReference>
<keyword evidence="8 13" id="KW-1133">Transmembrane helix</keyword>
<keyword evidence="9" id="KW-0406">Ion transport</keyword>
<feature type="transmembrane region" description="Helical" evidence="13">
    <location>
        <begin position="336"/>
        <end position="356"/>
    </location>
</feature>
<evidence type="ECO:0000256" key="12">
    <source>
        <dbReference type="SAM" id="MobiDB-lite"/>
    </source>
</evidence>
<dbReference type="Pfam" id="PF00520">
    <property type="entry name" value="Ion_trans"/>
    <property type="match status" value="1"/>
</dbReference>
<evidence type="ECO:0000313" key="15">
    <source>
        <dbReference type="EMBL" id="PVD18954.1"/>
    </source>
</evidence>
<dbReference type="InterPro" id="IPR000210">
    <property type="entry name" value="BTB/POZ_dom"/>
</dbReference>
<dbReference type="InterPro" id="IPR011333">
    <property type="entry name" value="SKP1/BTB/POZ_sf"/>
</dbReference>
<dbReference type="Pfam" id="PF02214">
    <property type="entry name" value="BTB_2"/>
    <property type="match status" value="1"/>
</dbReference>
<evidence type="ECO:0000256" key="6">
    <source>
        <dbReference type="ARBA" id="ARBA00022882"/>
    </source>
</evidence>
<protein>
    <recommendedName>
        <fullName evidence="14">BTB domain-containing protein</fullName>
    </recommendedName>
</protein>
<evidence type="ECO:0000256" key="3">
    <source>
        <dbReference type="ARBA" id="ARBA00022538"/>
    </source>
</evidence>
<comment type="caution">
    <text evidence="15">The sequence shown here is derived from an EMBL/GenBank/DDBJ whole genome shotgun (WGS) entry which is preliminary data.</text>
</comment>
<sequence>MSFSDPGMNRRKESAVIFNDFLENNSTVSVVRLNVGGDSSTRLPTHFENTPTHLLGSLSPQSPYFNRWRREYFFDRNASIFAAILDLYRNNELHLPQNVCGNATLRELEFWRVPVIWVAACCWSNITVALQDQQLAIDLHNKVWRKEPQKPKKRSMWRSKVWKILSEPRSSIASVLWNIIVLVVTVALAVNLYLINLPEYREKRVLSPEKMESLEKLNGTRLYTMLTTKARLGGLVTDVCVLSILVMEFLVKVCVCPSLRSFADFFNVLYGFSLVASAMAHFFENYFIDQMDKYLTTYSLLRAIHFMPLLRILDLLDAHQSLRITWLAFKKSRSELLVLLFVFAILATILGAFAFYCELSNNHFAGTVGTSIYWAVITMTTVGYGDFTVSSSCGRGIAMVGSMMGMVLMANARCHRDAEVPRVPLAAEDQRRETNSAVELLRTVQEPHRNLPPQEISLRTDVLHQRILITTDVLDQPNLITPLTLSPLTPIPTPASPPQASPK</sequence>
<keyword evidence="11" id="KW-0407">Ion channel</keyword>
<keyword evidence="5" id="KW-0631">Potassium channel</keyword>
<feature type="domain" description="BTB" evidence="14">
    <location>
        <begin position="29"/>
        <end position="128"/>
    </location>
</feature>
<dbReference type="GO" id="GO:0005249">
    <property type="term" value="F:voltage-gated potassium channel activity"/>
    <property type="evidence" value="ECO:0007669"/>
    <property type="project" value="InterPro"/>
</dbReference>
<feature type="compositionally biased region" description="Pro residues" evidence="12">
    <location>
        <begin position="489"/>
        <end position="503"/>
    </location>
</feature>
<reference evidence="15 16" key="1">
    <citation type="submission" date="2018-04" db="EMBL/GenBank/DDBJ databases">
        <title>The genome of golden apple snail Pomacea canaliculata provides insight into stress tolerance and invasive adaptation.</title>
        <authorList>
            <person name="Liu C."/>
            <person name="Liu B."/>
            <person name="Ren Y."/>
            <person name="Zhang Y."/>
            <person name="Wang H."/>
            <person name="Li S."/>
            <person name="Jiang F."/>
            <person name="Yin L."/>
            <person name="Zhang G."/>
            <person name="Qian W."/>
            <person name="Fan W."/>
        </authorList>
    </citation>
    <scope>NUCLEOTIDE SEQUENCE [LARGE SCALE GENOMIC DNA]</scope>
    <source>
        <strain evidence="15">SZHN2017</strain>
        <tissue evidence="15">Muscle</tissue>
    </source>
</reference>
<feature type="transmembrane region" description="Helical" evidence="13">
    <location>
        <begin position="175"/>
        <end position="195"/>
    </location>
</feature>
<dbReference type="PANTHER" id="PTHR11537">
    <property type="entry name" value="VOLTAGE-GATED POTASSIUM CHANNEL"/>
    <property type="match status" value="1"/>
</dbReference>
<dbReference type="CDD" id="cd18317">
    <property type="entry name" value="BTB_POZ_Kv"/>
    <property type="match status" value="1"/>
</dbReference>
<keyword evidence="3" id="KW-0633">Potassium transport</keyword>
<name>A0A2T7NCQ4_POMCA</name>
<dbReference type="SMART" id="SM00225">
    <property type="entry name" value="BTB"/>
    <property type="match status" value="1"/>
</dbReference>
<dbReference type="PRINTS" id="PR01498">
    <property type="entry name" value="SHAWCHANNEL"/>
</dbReference>
<dbReference type="Proteomes" id="UP000245119">
    <property type="component" value="Linkage Group LG14"/>
</dbReference>
<dbReference type="SUPFAM" id="SSF54695">
    <property type="entry name" value="POZ domain"/>
    <property type="match status" value="1"/>
</dbReference>
<organism evidence="15 16">
    <name type="scientific">Pomacea canaliculata</name>
    <name type="common">Golden apple snail</name>
    <dbReference type="NCBI Taxonomy" id="400727"/>
    <lineage>
        <taxon>Eukaryota</taxon>
        <taxon>Metazoa</taxon>
        <taxon>Spiralia</taxon>
        <taxon>Lophotrochozoa</taxon>
        <taxon>Mollusca</taxon>
        <taxon>Gastropoda</taxon>
        <taxon>Caenogastropoda</taxon>
        <taxon>Architaenioglossa</taxon>
        <taxon>Ampullarioidea</taxon>
        <taxon>Ampullariidae</taxon>
        <taxon>Pomacea</taxon>
    </lineage>
</organism>
<evidence type="ECO:0000256" key="9">
    <source>
        <dbReference type="ARBA" id="ARBA00023065"/>
    </source>
</evidence>
<dbReference type="OrthoDB" id="415460at2759"/>
<evidence type="ECO:0000256" key="13">
    <source>
        <dbReference type="SAM" id="Phobius"/>
    </source>
</evidence>
<dbReference type="Gene3D" id="1.10.287.70">
    <property type="match status" value="1"/>
</dbReference>
<evidence type="ECO:0000256" key="4">
    <source>
        <dbReference type="ARBA" id="ARBA00022692"/>
    </source>
</evidence>
<keyword evidence="6" id="KW-0851">Voltage-gated channel</keyword>
<evidence type="ECO:0000256" key="8">
    <source>
        <dbReference type="ARBA" id="ARBA00022989"/>
    </source>
</evidence>
<keyword evidence="2" id="KW-0813">Transport</keyword>
<evidence type="ECO:0000256" key="10">
    <source>
        <dbReference type="ARBA" id="ARBA00023136"/>
    </source>
</evidence>
<evidence type="ECO:0000256" key="5">
    <source>
        <dbReference type="ARBA" id="ARBA00022826"/>
    </source>
</evidence>
<feature type="region of interest" description="Disordered" evidence="12">
    <location>
        <begin position="484"/>
        <end position="503"/>
    </location>
</feature>
<accession>A0A2T7NCQ4</accession>
<dbReference type="GO" id="GO:0008076">
    <property type="term" value="C:voltage-gated potassium channel complex"/>
    <property type="evidence" value="ECO:0007669"/>
    <property type="project" value="InterPro"/>
</dbReference>
<dbReference type="PRINTS" id="PR00169">
    <property type="entry name" value="KCHANNEL"/>
</dbReference>